<dbReference type="Proteomes" id="UP000237061">
    <property type="component" value="Unassembled WGS sequence"/>
</dbReference>
<keyword evidence="3" id="KW-1185">Reference proteome</keyword>
<keyword evidence="1" id="KW-1133">Transmembrane helix</keyword>
<keyword evidence="1" id="KW-0812">Transmembrane</keyword>
<keyword evidence="1" id="KW-0472">Membrane</keyword>
<evidence type="ECO:0000313" key="2">
    <source>
        <dbReference type="EMBL" id="POH74829.1"/>
    </source>
</evidence>
<evidence type="ECO:0000256" key="1">
    <source>
        <dbReference type="SAM" id="Phobius"/>
    </source>
</evidence>
<dbReference type="Pfam" id="PF14030">
    <property type="entry name" value="DUF4245"/>
    <property type="match status" value="1"/>
</dbReference>
<gene>
    <name evidence="2" type="ORF">CVS27_02885</name>
</gene>
<dbReference type="AlphaFoldDB" id="A0A2S4A0N3"/>
<accession>A0A2S4A0N3</accession>
<dbReference type="EMBL" id="PPXC01000002">
    <property type="protein sequence ID" value="POH74829.1"/>
    <property type="molecule type" value="Genomic_DNA"/>
</dbReference>
<dbReference type="InterPro" id="IPR025339">
    <property type="entry name" value="DUF4245"/>
</dbReference>
<evidence type="ECO:0000313" key="3">
    <source>
        <dbReference type="Proteomes" id="UP000237061"/>
    </source>
</evidence>
<organism evidence="2 3">
    <name type="scientific">Arthrobacter glacialis</name>
    <dbReference type="NCBI Taxonomy" id="1664"/>
    <lineage>
        <taxon>Bacteria</taxon>
        <taxon>Bacillati</taxon>
        <taxon>Actinomycetota</taxon>
        <taxon>Actinomycetes</taxon>
        <taxon>Micrococcales</taxon>
        <taxon>Micrococcaceae</taxon>
        <taxon>Arthrobacter</taxon>
    </lineage>
</organism>
<reference evidence="2 3" key="1">
    <citation type="submission" date="2018-01" db="EMBL/GenBank/DDBJ databases">
        <title>Arthrobacter sp. nov., from glaciers in China.</title>
        <authorList>
            <person name="Liu Q."/>
            <person name="Xin Y.-H."/>
        </authorList>
    </citation>
    <scope>NUCLEOTIDE SEQUENCE [LARGE SCALE GENOMIC DNA]</scope>
    <source>
        <strain evidence="2 3">HLT2-12-2</strain>
    </source>
</reference>
<comment type="caution">
    <text evidence="2">The sequence shown here is derived from an EMBL/GenBank/DDBJ whole genome shotgun (WGS) entry which is preliminary data.</text>
</comment>
<name>A0A2S4A0N3_ARTGL</name>
<proteinExistence type="predicted"/>
<sequence>MVMYATSGLLVKLSCNDFWEDGHVSDYTPTPPVKPVIAAGAAKRANASIMGMLLAMFSTVAIVVTIVWLNPQQKAESYRTPIDVAAIASHAAGTAGFTPVAPALPDGWYANYARWNPPGSDGVSFWDVGYVTSANTFIALRQSATANPTWTSDQAQNAPVTGNRTIDGRVWELRDKPKGDRSLVLVSGTTTIVLTGAADFKEFDVLATAAGRLVDAAPASPAASISTTKGSTS</sequence>
<feature type="transmembrane region" description="Helical" evidence="1">
    <location>
        <begin position="49"/>
        <end position="69"/>
    </location>
</feature>
<protein>
    <submittedName>
        <fullName evidence="2">DUF4245 domain-containing protein</fullName>
    </submittedName>
</protein>